<evidence type="ECO:0000256" key="8">
    <source>
        <dbReference type="SAM" id="Phobius"/>
    </source>
</evidence>
<keyword evidence="5" id="KW-0808">Transferase</keyword>
<feature type="domain" description="Histidine kinase" evidence="9">
    <location>
        <begin position="360"/>
        <end position="564"/>
    </location>
</feature>
<dbReference type="Proteomes" id="UP000675664">
    <property type="component" value="Unassembled WGS sequence"/>
</dbReference>
<dbReference type="GO" id="GO:0000155">
    <property type="term" value="F:phosphorelay sensor kinase activity"/>
    <property type="evidence" value="ECO:0007669"/>
    <property type="project" value="InterPro"/>
</dbReference>
<dbReference type="Gene3D" id="3.30.565.10">
    <property type="entry name" value="Histidine kinase-like ATPase, C-terminal domain"/>
    <property type="match status" value="1"/>
</dbReference>
<protein>
    <recommendedName>
        <fullName evidence="3">histidine kinase</fullName>
        <ecNumber evidence="3">2.7.13.3</ecNumber>
    </recommendedName>
</protein>
<dbReference type="SMART" id="SM00387">
    <property type="entry name" value="HATPase_c"/>
    <property type="match status" value="1"/>
</dbReference>
<evidence type="ECO:0000256" key="5">
    <source>
        <dbReference type="ARBA" id="ARBA00022679"/>
    </source>
</evidence>
<evidence type="ECO:0000256" key="6">
    <source>
        <dbReference type="ARBA" id="ARBA00022777"/>
    </source>
</evidence>
<dbReference type="Pfam" id="PF00512">
    <property type="entry name" value="HisKA"/>
    <property type="match status" value="1"/>
</dbReference>
<dbReference type="SUPFAM" id="SSF55874">
    <property type="entry name" value="ATPase domain of HSP90 chaperone/DNA topoisomerase II/histidine kinase"/>
    <property type="match status" value="1"/>
</dbReference>
<keyword evidence="8" id="KW-0812">Transmembrane</keyword>
<keyword evidence="7" id="KW-0902">Two-component regulatory system</keyword>
<dbReference type="PANTHER" id="PTHR45453:SF1">
    <property type="entry name" value="PHOSPHATE REGULON SENSOR PROTEIN PHOR"/>
    <property type="match status" value="1"/>
</dbReference>
<reference evidence="10" key="1">
    <citation type="submission" date="2021-04" db="EMBL/GenBank/DDBJ databases">
        <title>Sinoanaerobacter chloroacetimidivorans sp. nov., an obligate anaerobic bacterium isolated from anaerobic sludge.</title>
        <authorList>
            <person name="Bao Y."/>
        </authorList>
    </citation>
    <scope>NUCLEOTIDE SEQUENCE</scope>
    <source>
        <strain evidence="10">BAD-6</strain>
    </source>
</reference>
<evidence type="ECO:0000256" key="7">
    <source>
        <dbReference type="ARBA" id="ARBA00023012"/>
    </source>
</evidence>
<feature type="transmembrane region" description="Helical" evidence="8">
    <location>
        <begin position="12"/>
        <end position="35"/>
    </location>
</feature>
<organism evidence="10 11">
    <name type="scientific">Sinanaerobacter chloroacetimidivorans</name>
    <dbReference type="NCBI Taxonomy" id="2818044"/>
    <lineage>
        <taxon>Bacteria</taxon>
        <taxon>Bacillati</taxon>
        <taxon>Bacillota</taxon>
        <taxon>Clostridia</taxon>
        <taxon>Peptostreptococcales</taxon>
        <taxon>Anaerovoracaceae</taxon>
        <taxon>Sinanaerobacter</taxon>
    </lineage>
</organism>
<dbReference type="EC" id="2.7.13.3" evidence="3"/>
<keyword evidence="6 10" id="KW-0418">Kinase</keyword>
<reference evidence="10" key="2">
    <citation type="submission" date="2021-04" db="EMBL/GenBank/DDBJ databases">
        <authorList>
            <person name="Liu J."/>
        </authorList>
    </citation>
    <scope>NUCLEOTIDE SEQUENCE</scope>
    <source>
        <strain evidence="10">BAD-6</strain>
    </source>
</reference>
<dbReference type="SUPFAM" id="SSF47384">
    <property type="entry name" value="Homodimeric domain of signal transducing histidine kinase"/>
    <property type="match status" value="1"/>
</dbReference>
<comment type="caution">
    <text evidence="10">The sequence shown here is derived from an EMBL/GenBank/DDBJ whole genome shotgun (WGS) entry which is preliminary data.</text>
</comment>
<dbReference type="PANTHER" id="PTHR45453">
    <property type="entry name" value="PHOSPHATE REGULON SENSOR PROTEIN PHOR"/>
    <property type="match status" value="1"/>
</dbReference>
<dbReference type="GO" id="GO:0004721">
    <property type="term" value="F:phosphoprotein phosphatase activity"/>
    <property type="evidence" value="ECO:0007669"/>
    <property type="project" value="TreeGrafter"/>
</dbReference>
<comment type="catalytic activity">
    <reaction evidence="1">
        <text>ATP + protein L-histidine = ADP + protein N-phospho-L-histidine.</text>
        <dbReference type="EC" id="2.7.13.3"/>
    </reaction>
</comment>
<dbReference type="GO" id="GO:0005886">
    <property type="term" value="C:plasma membrane"/>
    <property type="evidence" value="ECO:0007669"/>
    <property type="project" value="TreeGrafter"/>
</dbReference>
<dbReference type="InterPro" id="IPR003661">
    <property type="entry name" value="HisK_dim/P_dom"/>
</dbReference>
<evidence type="ECO:0000256" key="1">
    <source>
        <dbReference type="ARBA" id="ARBA00000085"/>
    </source>
</evidence>
<dbReference type="Gene3D" id="1.10.287.130">
    <property type="match status" value="1"/>
</dbReference>
<proteinExistence type="predicted"/>
<evidence type="ECO:0000259" key="9">
    <source>
        <dbReference type="PROSITE" id="PS50109"/>
    </source>
</evidence>
<dbReference type="AlphaFoldDB" id="A0A8J7W221"/>
<evidence type="ECO:0000256" key="2">
    <source>
        <dbReference type="ARBA" id="ARBA00004370"/>
    </source>
</evidence>
<dbReference type="PROSITE" id="PS50109">
    <property type="entry name" value="HIS_KIN"/>
    <property type="match status" value="1"/>
</dbReference>
<name>A0A8J7W221_9FIRM</name>
<evidence type="ECO:0000313" key="10">
    <source>
        <dbReference type="EMBL" id="MBR0599432.1"/>
    </source>
</evidence>
<dbReference type="InterPro" id="IPR050351">
    <property type="entry name" value="BphY/WalK/GraS-like"/>
</dbReference>
<dbReference type="InterPro" id="IPR005467">
    <property type="entry name" value="His_kinase_dom"/>
</dbReference>
<dbReference type="GO" id="GO:0016036">
    <property type="term" value="P:cellular response to phosphate starvation"/>
    <property type="evidence" value="ECO:0007669"/>
    <property type="project" value="TreeGrafter"/>
</dbReference>
<dbReference type="CDD" id="cd00082">
    <property type="entry name" value="HisKA"/>
    <property type="match status" value="1"/>
</dbReference>
<dbReference type="Pfam" id="PF02518">
    <property type="entry name" value="HATPase_c"/>
    <property type="match status" value="1"/>
</dbReference>
<accession>A0A8J7W221</accession>
<dbReference type="InterPro" id="IPR003594">
    <property type="entry name" value="HATPase_dom"/>
</dbReference>
<dbReference type="SMART" id="SM00388">
    <property type="entry name" value="HisKA"/>
    <property type="match status" value="1"/>
</dbReference>
<keyword evidence="8" id="KW-0472">Membrane</keyword>
<gene>
    <name evidence="10" type="ORF">KCX82_16215</name>
</gene>
<keyword evidence="11" id="KW-1185">Reference proteome</keyword>
<comment type="subcellular location">
    <subcellularLocation>
        <location evidence="2">Membrane</location>
    </subcellularLocation>
</comment>
<sequence>MKRNKTKRAIYIRTFSALFAMYLVLMAGFSIFLILQEKKVMGMELQAHAFHVNNTIEEILQNNMDLDHHITNIAKIKKELVGKSPFVLNHHTEIALYTGTYDLIFHTNDYWLCSYTEYSIGDTQYTGYAYLNPKDWFDEKEVNELQNYFYAQPKAEKPGDLTEYSLDIDGFWLDNEMIIPDKIYVTSMHAVSFDETGNVTSSSGTRPKDMVYRSGYQNTRGLPYFDFAGIQPVMNDYSNDQTQIELRNMVLNKEKLKEAAKQPGRISYERVNPVTYRYYLTMPYQNTIDVTDDQKPYSASWTVVAREIHLLDQCTGTLTFVWVSCFITFLTAALILSVQTYKTYKEREELERHRKETTNALAHDLKTPLSIISGYAQNLIENIHTEKRGYYAAHIQSNVKRMDKIIRQMLDLSRLETDQFQMNFENVSLSKVSADLINRYSLVCDEKSIAVRLEGEAVIKADYSFMERVIDNFFINALDHTPVGGSISIRITDSLLEFYNSGSHIPEEKIKEIWEPYKKADESRGNTKGTGLGLSIAGTILKLYHFSYGVDNKDDGVVFWFQFA</sequence>
<dbReference type="RefSeq" id="WP_227019568.1">
    <property type="nucleotide sequence ID" value="NZ_JAGSND010000013.1"/>
</dbReference>
<evidence type="ECO:0000256" key="3">
    <source>
        <dbReference type="ARBA" id="ARBA00012438"/>
    </source>
</evidence>
<keyword evidence="8" id="KW-1133">Transmembrane helix</keyword>
<evidence type="ECO:0000313" key="11">
    <source>
        <dbReference type="Proteomes" id="UP000675664"/>
    </source>
</evidence>
<dbReference type="InterPro" id="IPR036097">
    <property type="entry name" value="HisK_dim/P_sf"/>
</dbReference>
<dbReference type="InterPro" id="IPR036890">
    <property type="entry name" value="HATPase_C_sf"/>
</dbReference>
<keyword evidence="4" id="KW-0597">Phosphoprotein</keyword>
<feature type="transmembrane region" description="Helical" evidence="8">
    <location>
        <begin position="320"/>
        <end position="338"/>
    </location>
</feature>
<dbReference type="EMBL" id="JAGSND010000013">
    <property type="protein sequence ID" value="MBR0599432.1"/>
    <property type="molecule type" value="Genomic_DNA"/>
</dbReference>
<evidence type="ECO:0000256" key="4">
    <source>
        <dbReference type="ARBA" id="ARBA00022553"/>
    </source>
</evidence>